<protein>
    <recommendedName>
        <fullName evidence="6">Myb-like domain-containing protein</fullName>
    </recommendedName>
</protein>
<dbReference type="EMBL" id="CM000880">
    <property type="protein sequence ID" value="KQK18373.1"/>
    <property type="molecule type" value="Genomic_DNA"/>
</dbReference>
<evidence type="ECO:0000256" key="4">
    <source>
        <dbReference type="ARBA" id="ARBA00023242"/>
    </source>
</evidence>
<dbReference type="PANTHER" id="PTHR43952">
    <property type="entry name" value="MYB FAMILY TRANSCRIPTION FACTOR-RELATED"/>
    <property type="match status" value="1"/>
</dbReference>
<evidence type="ECO:0000256" key="1">
    <source>
        <dbReference type="ARBA" id="ARBA00004123"/>
    </source>
</evidence>
<dbReference type="Proteomes" id="UP000008810">
    <property type="component" value="Chromosome 1"/>
</dbReference>
<dbReference type="PANTHER" id="PTHR43952:SF99">
    <property type="entry name" value="PROTEIN RADIALIS-LIKE 4 ISOFORM X1"/>
    <property type="match status" value="1"/>
</dbReference>
<evidence type="ECO:0000259" key="6">
    <source>
        <dbReference type="SMART" id="SM00717"/>
    </source>
</evidence>
<feature type="compositionally biased region" description="Basic and acidic residues" evidence="5">
    <location>
        <begin position="83"/>
        <end position="92"/>
    </location>
</feature>
<dbReference type="GeneID" id="100827355"/>
<dbReference type="KEGG" id="bdi:100827355"/>
<organism evidence="7">
    <name type="scientific">Brachypodium distachyon</name>
    <name type="common">Purple false brome</name>
    <name type="synonym">Trachynia distachya</name>
    <dbReference type="NCBI Taxonomy" id="15368"/>
    <lineage>
        <taxon>Eukaryota</taxon>
        <taxon>Viridiplantae</taxon>
        <taxon>Streptophyta</taxon>
        <taxon>Embryophyta</taxon>
        <taxon>Tracheophyta</taxon>
        <taxon>Spermatophyta</taxon>
        <taxon>Magnoliopsida</taxon>
        <taxon>Liliopsida</taxon>
        <taxon>Poales</taxon>
        <taxon>Poaceae</taxon>
        <taxon>BOP clade</taxon>
        <taxon>Pooideae</taxon>
        <taxon>Stipodae</taxon>
        <taxon>Brachypodieae</taxon>
        <taxon>Brachypodium</taxon>
    </lineage>
</organism>
<keyword evidence="9" id="KW-1185">Reference proteome</keyword>
<dbReference type="STRING" id="15368.A0A0Q3H727"/>
<evidence type="ECO:0000313" key="8">
    <source>
        <dbReference type="EnsemblPlants" id="KQK18373"/>
    </source>
</evidence>
<dbReference type="Gramene" id="KQK18373">
    <property type="protein sequence ID" value="KQK18373"/>
    <property type="gene ID" value="BRADI_1g41993v3"/>
</dbReference>
<dbReference type="OrthoDB" id="118550at2759"/>
<sequence length="92" mass="10388">MMSESDWTEELNNVFEQALAIYEDGTPDRWQKVARAVGGGRSAEDMIRHYEYLQRDVHHIETTPQPGESSSSRSKASGSGSSSKEKRYPKPQ</sequence>
<dbReference type="InterPro" id="IPR001005">
    <property type="entry name" value="SANT/Myb"/>
</dbReference>
<dbReference type="EnsemblPlants" id="KQK18373">
    <property type="protein sequence ID" value="KQK18373"/>
    <property type="gene ID" value="BRADI_1g41993v3"/>
</dbReference>
<dbReference type="GO" id="GO:0003700">
    <property type="term" value="F:DNA-binding transcription factor activity"/>
    <property type="evidence" value="ECO:0007669"/>
    <property type="project" value="InterPro"/>
</dbReference>
<feature type="domain" description="Myb-like" evidence="6">
    <location>
        <begin position="3"/>
        <end position="56"/>
    </location>
</feature>
<feature type="region of interest" description="Disordered" evidence="5">
    <location>
        <begin position="56"/>
        <end position="92"/>
    </location>
</feature>
<reference evidence="7 8" key="1">
    <citation type="journal article" date="2010" name="Nature">
        <title>Genome sequencing and analysis of the model grass Brachypodium distachyon.</title>
        <authorList>
            <consortium name="International Brachypodium Initiative"/>
        </authorList>
    </citation>
    <scope>NUCLEOTIDE SEQUENCE [LARGE SCALE GENOMIC DNA]</scope>
    <source>
        <strain evidence="7">Bd21</strain>
        <strain evidence="8">cv. Bd21</strain>
    </source>
</reference>
<dbReference type="InterPro" id="IPR009057">
    <property type="entry name" value="Homeodomain-like_sf"/>
</dbReference>
<keyword evidence="2" id="KW-0805">Transcription regulation</keyword>
<dbReference type="SMART" id="SM00717">
    <property type="entry name" value="SANT"/>
    <property type="match status" value="1"/>
</dbReference>
<dbReference type="GO" id="GO:0005634">
    <property type="term" value="C:nucleus"/>
    <property type="evidence" value="ECO:0007669"/>
    <property type="project" value="UniProtKB-SubCell"/>
</dbReference>
<comment type="subcellular location">
    <subcellularLocation>
        <location evidence="1">Nucleus</location>
    </subcellularLocation>
</comment>
<dbReference type="FunFam" id="1.10.10.60:FF:000154">
    <property type="entry name" value="Transcription factor SRM1"/>
    <property type="match status" value="1"/>
</dbReference>
<name>A0A0Q3H727_BRADI</name>
<feature type="compositionally biased region" description="Low complexity" evidence="5">
    <location>
        <begin position="67"/>
        <end position="82"/>
    </location>
</feature>
<evidence type="ECO:0000256" key="5">
    <source>
        <dbReference type="SAM" id="MobiDB-lite"/>
    </source>
</evidence>
<dbReference type="Pfam" id="PF23082">
    <property type="entry name" value="Myb_DNA-binding_2"/>
    <property type="match status" value="1"/>
</dbReference>
<keyword evidence="4" id="KW-0539">Nucleus</keyword>
<dbReference type="AlphaFoldDB" id="A0A0Q3H727"/>
<dbReference type="InterPro" id="IPR044636">
    <property type="entry name" value="RADIALIS-like"/>
</dbReference>
<proteinExistence type="predicted"/>
<dbReference type="RefSeq" id="XP_003563864.1">
    <property type="nucleotide sequence ID" value="XM_003563816.4"/>
</dbReference>
<dbReference type="SUPFAM" id="SSF46689">
    <property type="entry name" value="Homeodomain-like"/>
    <property type="match status" value="1"/>
</dbReference>
<keyword evidence="3" id="KW-0804">Transcription</keyword>
<reference evidence="7" key="2">
    <citation type="submission" date="2017-06" db="EMBL/GenBank/DDBJ databases">
        <title>WGS assembly of Brachypodium distachyon.</title>
        <authorList>
            <consortium name="The International Brachypodium Initiative"/>
            <person name="Lucas S."/>
            <person name="Harmon-Smith M."/>
            <person name="Lail K."/>
            <person name="Tice H."/>
            <person name="Grimwood J."/>
            <person name="Bruce D."/>
            <person name="Barry K."/>
            <person name="Shu S."/>
            <person name="Lindquist E."/>
            <person name="Wang M."/>
            <person name="Pitluck S."/>
            <person name="Vogel J.P."/>
            <person name="Garvin D.F."/>
            <person name="Mockler T.C."/>
            <person name="Schmutz J."/>
            <person name="Rokhsar D."/>
            <person name="Bevan M.W."/>
        </authorList>
    </citation>
    <scope>NUCLEOTIDE SEQUENCE</scope>
    <source>
        <strain evidence="7">Bd21</strain>
    </source>
</reference>
<evidence type="ECO:0000313" key="7">
    <source>
        <dbReference type="EMBL" id="KQK18373.1"/>
    </source>
</evidence>
<dbReference type="Gene3D" id="1.10.10.60">
    <property type="entry name" value="Homeodomain-like"/>
    <property type="match status" value="1"/>
</dbReference>
<gene>
    <name evidence="8" type="primary">LOC100827355</name>
    <name evidence="7" type="ORF">BRADI_1g41993v3</name>
</gene>
<evidence type="ECO:0000256" key="2">
    <source>
        <dbReference type="ARBA" id="ARBA00023015"/>
    </source>
</evidence>
<reference evidence="8" key="3">
    <citation type="submission" date="2018-08" db="UniProtKB">
        <authorList>
            <consortium name="EnsemblPlants"/>
        </authorList>
    </citation>
    <scope>IDENTIFICATION</scope>
    <source>
        <strain evidence="8">cv. Bd21</strain>
    </source>
</reference>
<evidence type="ECO:0000256" key="3">
    <source>
        <dbReference type="ARBA" id="ARBA00023163"/>
    </source>
</evidence>
<accession>A0A0Q3H727</accession>
<evidence type="ECO:0000313" key="9">
    <source>
        <dbReference type="Proteomes" id="UP000008810"/>
    </source>
</evidence>